<keyword evidence="2" id="KW-1185">Reference proteome</keyword>
<dbReference type="InterPro" id="IPR027417">
    <property type="entry name" value="P-loop_NTPase"/>
</dbReference>
<dbReference type="RefSeq" id="WP_210060198.1">
    <property type="nucleotide sequence ID" value="NZ_JAGGLJ010000003.1"/>
</dbReference>
<proteinExistence type="predicted"/>
<keyword evidence="1" id="KW-0548">Nucleotidyltransferase</keyword>
<dbReference type="InterPro" id="IPR050238">
    <property type="entry name" value="DNA_Rep/Repair_Clamp_Loader"/>
</dbReference>
<reference evidence="1 2" key="1">
    <citation type="submission" date="2021-03" db="EMBL/GenBank/DDBJ databases">
        <title>Genomic Encyclopedia of Type Strains, Phase IV (KMG-IV): sequencing the most valuable type-strain genomes for metagenomic binning, comparative biology and taxonomic classification.</title>
        <authorList>
            <person name="Goeker M."/>
        </authorList>
    </citation>
    <scope>NUCLEOTIDE SEQUENCE [LARGE SCALE GENOMIC DNA]</scope>
    <source>
        <strain evidence="1 2">DSM 27563</strain>
    </source>
</reference>
<dbReference type="Gene3D" id="3.40.50.300">
    <property type="entry name" value="P-loop containing nucleotide triphosphate hydrolases"/>
    <property type="match status" value="1"/>
</dbReference>
<evidence type="ECO:0000313" key="2">
    <source>
        <dbReference type="Proteomes" id="UP001519306"/>
    </source>
</evidence>
<organism evidence="1 2">
    <name type="scientific">Peptoniphilus stercorisuis</name>
    <dbReference type="NCBI Taxonomy" id="1436965"/>
    <lineage>
        <taxon>Bacteria</taxon>
        <taxon>Bacillati</taxon>
        <taxon>Bacillota</taxon>
        <taxon>Tissierellia</taxon>
        <taxon>Tissierellales</taxon>
        <taxon>Peptoniphilaceae</taxon>
        <taxon>Peptoniphilus</taxon>
    </lineage>
</organism>
<dbReference type="Pfam" id="PF13177">
    <property type="entry name" value="DNA_pol3_delta2"/>
    <property type="match status" value="1"/>
</dbReference>
<dbReference type="PANTHER" id="PTHR11669:SF8">
    <property type="entry name" value="DNA POLYMERASE III SUBUNIT DELTA"/>
    <property type="match status" value="1"/>
</dbReference>
<gene>
    <name evidence="1" type="ORF">J2Z71_000415</name>
</gene>
<dbReference type="PANTHER" id="PTHR11669">
    <property type="entry name" value="REPLICATION FACTOR C / DNA POLYMERASE III GAMMA-TAU SUBUNIT"/>
    <property type="match status" value="1"/>
</dbReference>
<dbReference type="CDD" id="cd00009">
    <property type="entry name" value="AAA"/>
    <property type="match status" value="1"/>
</dbReference>
<keyword evidence="1" id="KW-0808">Transferase</keyword>
<dbReference type="EMBL" id="JAGGLJ010000003">
    <property type="protein sequence ID" value="MBP2024892.1"/>
    <property type="molecule type" value="Genomic_DNA"/>
</dbReference>
<sequence length="317" mass="36384">MLVDFVGNEESIKELEKNLENKDLSHAYLFLGNEGVGKFTVAKALAKRILCDENESYYCEIADDFYHPDLKILRADKSIKKAEIDELVADSFKKPFASKYKVFIIDGFEDVTVSGQNALLKTLEEPEDYLKIILTSKNSKKILPTILSRTRIIKFNNIMEDDVIKFLIEKENIGIDNATLFAKLSSGSVNRALNYAKNPKYLSLREQAISIFDRLLNKTTSSPFREFSFFNENKEYLNEIFNIYLLFLRDIAIIDLGLNENNIMNIDKLTMLKKQNITAQKATMISDEIIKTIELLEKNTNFELTIEQLLINIGGMK</sequence>
<comment type="caution">
    <text evidence="1">The sequence shown here is derived from an EMBL/GenBank/DDBJ whole genome shotgun (WGS) entry which is preliminary data.</text>
</comment>
<dbReference type="EC" id="2.7.7.7" evidence="1"/>
<protein>
    <submittedName>
        <fullName evidence="1">DNA polymerase-3 subunit delta</fullName>
        <ecNumber evidence="1">2.7.7.7</ecNumber>
    </submittedName>
</protein>
<dbReference type="Proteomes" id="UP001519306">
    <property type="component" value="Unassembled WGS sequence"/>
</dbReference>
<dbReference type="GO" id="GO:0003887">
    <property type="term" value="F:DNA-directed DNA polymerase activity"/>
    <property type="evidence" value="ECO:0007669"/>
    <property type="project" value="UniProtKB-EC"/>
</dbReference>
<evidence type="ECO:0000313" key="1">
    <source>
        <dbReference type="EMBL" id="MBP2024892.1"/>
    </source>
</evidence>
<name>A0ABS4KAT6_9FIRM</name>
<dbReference type="SUPFAM" id="SSF52540">
    <property type="entry name" value="P-loop containing nucleoside triphosphate hydrolases"/>
    <property type="match status" value="1"/>
</dbReference>
<accession>A0ABS4KAT6</accession>